<evidence type="ECO:0000256" key="1">
    <source>
        <dbReference type="SAM" id="MobiDB-lite"/>
    </source>
</evidence>
<sequence length="681" mass="72643">MYLNTGVTMNKSRRQMSLCTVMAYLTILQVTLKEVGAQFNPIGFQNPWGTRSFGGRFPSSSSIGIQPFSGRRGSGRSPPIRQPNSWNNLSPWQRRRFPMPGTAMMTQTNSDIAPPIGSINELNPGSNPSSSAISAIASVLLNNTLNPGTGGGLSPQNILDQVQNLQLGGSNAPAGSNSGLSQILNFGKSLLEKALNAKTSTNTNLPSGIVDVPPDDTKVTTIDNNPQKTIDITGDMKVNVPDSTSMLDKKTIIETRSGSITDPNKDVYPKGISGPINPSDVKTIQDPNSPGNVGPMDKANPLNPLDVKPLDVKGPGVPLDVFPIDVNGLEGNMNVGTFPQPGDIIRPEDGLHIINPITGLPEFPHAKPIGVVSPSDVLDRGHVHADGTFHDFPVELHGNDGNGQNNVLSVLDPVTGQTVAFPAIDGTADHNHKGLDPTEVRAAWLMERKRAMRLRNQNKRLRDLLRQHMNEVHPSEIVPVDETHGLKPGDVIPIGVIPSVPEPDVKIPGDLGVPEPEPEPVIPGISIGPVEPEPGDAIPVIDVIPDPMISSGKDKYIPPIIGGRRPLKPGDVIPVGDVIPTVPGYIPSPDVIVSVKDKHNDYTGQKDPVIPGNHKNPDTFILPATPEPVIRVPPTTPRPEPRPQPPPPPPRRPPPPPPQKKNNLLANLGIGFAIGSLLFGK</sequence>
<accession>A0A8B8E9C6</accession>
<dbReference type="AlphaFoldDB" id="A0A8B8E9C6"/>
<dbReference type="Proteomes" id="UP000694844">
    <property type="component" value="Chromosome 5"/>
</dbReference>
<feature type="compositionally biased region" description="Polar residues" evidence="1">
    <location>
        <begin position="82"/>
        <end position="91"/>
    </location>
</feature>
<gene>
    <name evidence="3" type="primary">LOC111132733</name>
</gene>
<feature type="region of interest" description="Disordered" evidence="1">
    <location>
        <begin position="60"/>
        <end position="95"/>
    </location>
</feature>
<feature type="region of interest" description="Disordered" evidence="1">
    <location>
        <begin position="605"/>
        <end position="664"/>
    </location>
</feature>
<dbReference type="GeneID" id="111132733"/>
<name>A0A8B8E9C6_CRAVI</name>
<dbReference type="RefSeq" id="XP_022336264.1">
    <property type="nucleotide sequence ID" value="XM_022480556.1"/>
</dbReference>
<proteinExistence type="predicted"/>
<organism evidence="2 3">
    <name type="scientific">Crassostrea virginica</name>
    <name type="common">Eastern oyster</name>
    <dbReference type="NCBI Taxonomy" id="6565"/>
    <lineage>
        <taxon>Eukaryota</taxon>
        <taxon>Metazoa</taxon>
        <taxon>Spiralia</taxon>
        <taxon>Lophotrochozoa</taxon>
        <taxon>Mollusca</taxon>
        <taxon>Bivalvia</taxon>
        <taxon>Autobranchia</taxon>
        <taxon>Pteriomorphia</taxon>
        <taxon>Ostreida</taxon>
        <taxon>Ostreoidea</taxon>
        <taxon>Ostreidae</taxon>
        <taxon>Crassostrea</taxon>
    </lineage>
</organism>
<evidence type="ECO:0000313" key="2">
    <source>
        <dbReference type="Proteomes" id="UP000694844"/>
    </source>
</evidence>
<keyword evidence="2" id="KW-1185">Reference proteome</keyword>
<dbReference type="KEGG" id="cvn:111132733"/>
<feature type="compositionally biased region" description="Low complexity" evidence="1">
    <location>
        <begin position="60"/>
        <end position="77"/>
    </location>
</feature>
<feature type="compositionally biased region" description="Pro residues" evidence="1">
    <location>
        <begin position="634"/>
        <end position="659"/>
    </location>
</feature>
<protein>
    <submittedName>
        <fullName evidence="3">Uncharacterized protein LOC111132733</fullName>
    </submittedName>
</protein>
<evidence type="ECO:0000313" key="3">
    <source>
        <dbReference type="RefSeq" id="XP_022336264.1"/>
    </source>
</evidence>
<dbReference type="OrthoDB" id="10536493at2759"/>
<reference evidence="3" key="1">
    <citation type="submission" date="2025-08" db="UniProtKB">
        <authorList>
            <consortium name="RefSeq"/>
        </authorList>
    </citation>
    <scope>IDENTIFICATION</scope>
    <source>
        <tissue evidence="3">Whole sample</tissue>
    </source>
</reference>